<dbReference type="InterPro" id="IPR039356">
    <property type="entry name" value="YfbR/HDDC2"/>
</dbReference>
<comment type="cofactor">
    <cofactor evidence="4">
        <name>Mg(2+)</name>
        <dbReference type="ChEBI" id="CHEBI:18420"/>
    </cofactor>
</comment>
<evidence type="ECO:0000256" key="9">
    <source>
        <dbReference type="ARBA" id="ARBA00015933"/>
    </source>
</evidence>
<dbReference type="EMBL" id="KZ308668">
    <property type="protein sequence ID" value="KAG8232928.1"/>
    <property type="molecule type" value="Genomic_DNA"/>
</dbReference>
<keyword evidence="16" id="KW-1185">Reference proteome</keyword>
<dbReference type="Pfam" id="PF13023">
    <property type="entry name" value="HD_3"/>
    <property type="match status" value="1"/>
</dbReference>
<reference evidence="15" key="1">
    <citation type="submission" date="2013-04" db="EMBL/GenBank/DDBJ databases">
        <authorList>
            <person name="Qu J."/>
            <person name="Murali S.C."/>
            <person name="Bandaranaike D."/>
            <person name="Bellair M."/>
            <person name="Blankenburg K."/>
            <person name="Chao H."/>
            <person name="Dinh H."/>
            <person name="Doddapaneni H."/>
            <person name="Downs B."/>
            <person name="Dugan-Rocha S."/>
            <person name="Elkadiri S."/>
            <person name="Gnanaolivu R.D."/>
            <person name="Hernandez B."/>
            <person name="Javaid M."/>
            <person name="Jayaseelan J.C."/>
            <person name="Lee S."/>
            <person name="Li M."/>
            <person name="Ming W."/>
            <person name="Munidasa M."/>
            <person name="Muniz J."/>
            <person name="Nguyen L."/>
            <person name="Ongeri F."/>
            <person name="Osuji N."/>
            <person name="Pu L.-L."/>
            <person name="Puazo M."/>
            <person name="Qu C."/>
            <person name="Quiroz J."/>
            <person name="Raj R."/>
            <person name="Weissenberger G."/>
            <person name="Xin Y."/>
            <person name="Zou X."/>
            <person name="Han Y."/>
            <person name="Richards S."/>
            <person name="Worley K."/>
            <person name="Muzny D."/>
            <person name="Gibbs R."/>
        </authorList>
    </citation>
    <scope>NUCLEOTIDE SEQUENCE</scope>
    <source>
        <strain evidence="15">Sampled in the wild</strain>
    </source>
</reference>
<comment type="function">
    <text evidence="5">Catalyzes the dephosphorylation of the nucleoside 5'-monophosphates deoxyadenosine monophosphate (dAMP), deoxycytidine monophosphate (dCMP), deoxyguanosine monophosphate (dGMP) and deoxythymidine monophosphate (dTMP).</text>
</comment>
<evidence type="ECO:0000256" key="11">
    <source>
        <dbReference type="ARBA" id="ARBA00022801"/>
    </source>
</evidence>
<protein>
    <recommendedName>
        <fullName evidence="9">5'-deoxynucleotidase HDDC2</fullName>
        <ecNumber evidence="8">3.1.3.89</ecNumber>
    </recommendedName>
    <alternativeName>
        <fullName evidence="13">HD domain-containing protein 2</fullName>
    </alternativeName>
</protein>
<evidence type="ECO:0000313" key="15">
    <source>
        <dbReference type="EMBL" id="KAG8232928.1"/>
    </source>
</evidence>
<keyword evidence="12" id="KW-0460">Magnesium</keyword>
<evidence type="ECO:0000256" key="4">
    <source>
        <dbReference type="ARBA" id="ARBA00001946"/>
    </source>
</evidence>
<dbReference type="InterPro" id="IPR003607">
    <property type="entry name" value="HD/PDEase_dom"/>
</dbReference>
<keyword evidence="11" id="KW-0378">Hydrolase</keyword>
<evidence type="ECO:0000256" key="13">
    <source>
        <dbReference type="ARBA" id="ARBA00032735"/>
    </source>
</evidence>
<comment type="cofactor">
    <cofactor evidence="2">
        <name>Mn(2+)</name>
        <dbReference type="ChEBI" id="CHEBI:29035"/>
    </cofactor>
</comment>
<evidence type="ECO:0000256" key="8">
    <source>
        <dbReference type="ARBA" id="ARBA00012964"/>
    </source>
</evidence>
<comment type="subunit">
    <text evidence="7">Homodimer.</text>
</comment>
<evidence type="ECO:0000259" key="14">
    <source>
        <dbReference type="SMART" id="SM00471"/>
    </source>
</evidence>
<dbReference type="InterPro" id="IPR006674">
    <property type="entry name" value="HD_domain"/>
</dbReference>
<comment type="catalytic activity">
    <reaction evidence="1">
        <text>a 2'-deoxyribonucleoside 5'-phosphate + H2O = a 2'-deoxyribonucleoside + phosphate</text>
        <dbReference type="Rhea" id="RHEA:36167"/>
        <dbReference type="ChEBI" id="CHEBI:15377"/>
        <dbReference type="ChEBI" id="CHEBI:18274"/>
        <dbReference type="ChEBI" id="CHEBI:43474"/>
        <dbReference type="ChEBI" id="CHEBI:65317"/>
        <dbReference type="EC" id="3.1.3.89"/>
    </reaction>
</comment>
<name>A0A8K0KEL4_LADFU</name>
<dbReference type="Proteomes" id="UP000792457">
    <property type="component" value="Unassembled WGS sequence"/>
</dbReference>
<organism evidence="15 16">
    <name type="scientific">Ladona fulva</name>
    <name type="common">Scarce chaser dragonfly</name>
    <name type="synonym">Libellula fulva</name>
    <dbReference type="NCBI Taxonomy" id="123851"/>
    <lineage>
        <taxon>Eukaryota</taxon>
        <taxon>Metazoa</taxon>
        <taxon>Ecdysozoa</taxon>
        <taxon>Arthropoda</taxon>
        <taxon>Hexapoda</taxon>
        <taxon>Insecta</taxon>
        <taxon>Pterygota</taxon>
        <taxon>Palaeoptera</taxon>
        <taxon>Odonata</taxon>
        <taxon>Epiprocta</taxon>
        <taxon>Anisoptera</taxon>
        <taxon>Libelluloidea</taxon>
        <taxon>Libellulidae</taxon>
        <taxon>Ladona</taxon>
    </lineage>
</organism>
<dbReference type="OrthoDB" id="10254258at2759"/>
<comment type="similarity">
    <text evidence="6">Belongs to the HDDC2 family.</text>
</comment>
<evidence type="ECO:0000256" key="12">
    <source>
        <dbReference type="ARBA" id="ARBA00022842"/>
    </source>
</evidence>
<evidence type="ECO:0000313" key="16">
    <source>
        <dbReference type="Proteomes" id="UP000792457"/>
    </source>
</evidence>
<dbReference type="AlphaFoldDB" id="A0A8K0KEL4"/>
<dbReference type="Gene3D" id="1.10.3210.10">
    <property type="entry name" value="Hypothetical protein af1432"/>
    <property type="match status" value="1"/>
</dbReference>
<evidence type="ECO:0000256" key="3">
    <source>
        <dbReference type="ARBA" id="ARBA00001941"/>
    </source>
</evidence>
<dbReference type="GO" id="GO:0046872">
    <property type="term" value="F:metal ion binding"/>
    <property type="evidence" value="ECO:0007669"/>
    <property type="project" value="UniProtKB-KW"/>
</dbReference>
<dbReference type="SMART" id="SM00471">
    <property type="entry name" value="HDc"/>
    <property type="match status" value="1"/>
</dbReference>
<reference evidence="15" key="2">
    <citation type="submission" date="2017-10" db="EMBL/GenBank/DDBJ databases">
        <title>Ladona fulva Genome sequencing and assembly.</title>
        <authorList>
            <person name="Murali S."/>
            <person name="Richards S."/>
            <person name="Bandaranaike D."/>
            <person name="Bellair M."/>
            <person name="Blankenburg K."/>
            <person name="Chao H."/>
            <person name="Dinh H."/>
            <person name="Doddapaneni H."/>
            <person name="Dugan-Rocha S."/>
            <person name="Elkadiri S."/>
            <person name="Gnanaolivu R."/>
            <person name="Hernandez B."/>
            <person name="Skinner E."/>
            <person name="Javaid M."/>
            <person name="Lee S."/>
            <person name="Li M."/>
            <person name="Ming W."/>
            <person name="Munidasa M."/>
            <person name="Muniz J."/>
            <person name="Nguyen L."/>
            <person name="Hughes D."/>
            <person name="Osuji N."/>
            <person name="Pu L.-L."/>
            <person name="Puazo M."/>
            <person name="Qu C."/>
            <person name="Quiroz J."/>
            <person name="Raj R."/>
            <person name="Weissenberger G."/>
            <person name="Xin Y."/>
            <person name="Zou X."/>
            <person name="Han Y."/>
            <person name="Worley K."/>
            <person name="Muzny D."/>
            <person name="Gibbs R."/>
        </authorList>
    </citation>
    <scope>NUCLEOTIDE SEQUENCE</scope>
    <source>
        <strain evidence="15">Sampled in the wild</strain>
    </source>
</reference>
<dbReference type="SUPFAM" id="SSF109604">
    <property type="entry name" value="HD-domain/PDEase-like"/>
    <property type="match status" value="1"/>
</dbReference>
<gene>
    <name evidence="15" type="ORF">J437_LFUL011037</name>
</gene>
<evidence type="ECO:0000256" key="2">
    <source>
        <dbReference type="ARBA" id="ARBA00001936"/>
    </source>
</evidence>
<evidence type="ECO:0000256" key="7">
    <source>
        <dbReference type="ARBA" id="ARBA00011738"/>
    </source>
</evidence>
<evidence type="ECO:0000256" key="1">
    <source>
        <dbReference type="ARBA" id="ARBA00001638"/>
    </source>
</evidence>
<accession>A0A8K0KEL4</accession>
<comment type="cofactor">
    <cofactor evidence="3">
        <name>Co(2+)</name>
        <dbReference type="ChEBI" id="CHEBI:48828"/>
    </cofactor>
</comment>
<dbReference type="PANTHER" id="PTHR11845:SF13">
    <property type="entry name" value="5'-DEOXYNUCLEOTIDASE HDDC2"/>
    <property type="match status" value="1"/>
</dbReference>
<dbReference type="GO" id="GO:0009159">
    <property type="term" value="P:deoxyribonucleoside monophosphate catabolic process"/>
    <property type="evidence" value="ECO:0007669"/>
    <property type="project" value="UniProtKB-ARBA"/>
</dbReference>
<dbReference type="FunFam" id="1.10.3210.10:FF:000011">
    <property type="entry name" value="HD domain-containing protein 2"/>
    <property type="match status" value="1"/>
</dbReference>
<dbReference type="EC" id="3.1.3.89" evidence="8"/>
<sequence>MSDEKRLEFLSIIGRLKHTKRTGWVLRGVDDPETISGHMYRMAIMTFLLNDEDGLDKNRCLQLSLVHDMAESIVGDFTPKCGISALEKHEKEMKAMKDLADLAGTSGETFLELFKEFEEQNTPEAKFVKDLDRFDMILQAFEYEKKENKPHRLQEFFDSVNGKLSHPLVVSLSKELEKQRTAFGNGGDSNTQEKSE</sequence>
<evidence type="ECO:0000256" key="10">
    <source>
        <dbReference type="ARBA" id="ARBA00022723"/>
    </source>
</evidence>
<evidence type="ECO:0000256" key="6">
    <source>
        <dbReference type="ARBA" id="ARBA00009999"/>
    </source>
</evidence>
<dbReference type="PANTHER" id="PTHR11845">
    <property type="entry name" value="5'-DEOXYNUCLEOTIDASE HDDC2"/>
    <property type="match status" value="1"/>
</dbReference>
<comment type="caution">
    <text evidence="15">The sequence shown here is derived from an EMBL/GenBank/DDBJ whole genome shotgun (WGS) entry which is preliminary data.</text>
</comment>
<feature type="domain" description="HD/PDEase" evidence="14">
    <location>
        <begin position="31"/>
        <end position="146"/>
    </location>
</feature>
<keyword evidence="10" id="KW-0479">Metal-binding</keyword>
<dbReference type="GO" id="GO:0005737">
    <property type="term" value="C:cytoplasm"/>
    <property type="evidence" value="ECO:0007669"/>
    <property type="project" value="TreeGrafter"/>
</dbReference>
<dbReference type="GO" id="GO:0002953">
    <property type="term" value="F:5'-deoxynucleotidase activity"/>
    <property type="evidence" value="ECO:0007669"/>
    <property type="project" value="UniProtKB-EC"/>
</dbReference>
<evidence type="ECO:0000256" key="5">
    <source>
        <dbReference type="ARBA" id="ARBA00004074"/>
    </source>
</evidence>
<proteinExistence type="inferred from homology"/>